<dbReference type="PRINTS" id="PR00455">
    <property type="entry name" value="HTHTETR"/>
</dbReference>
<dbReference type="InterPro" id="IPR001647">
    <property type="entry name" value="HTH_TetR"/>
</dbReference>
<protein>
    <submittedName>
        <fullName evidence="6">AcrR family transcriptional regulator</fullName>
    </submittedName>
</protein>
<dbReference type="PANTHER" id="PTHR30055:SF234">
    <property type="entry name" value="HTH-TYPE TRANSCRIPTIONAL REGULATOR BETI"/>
    <property type="match status" value="1"/>
</dbReference>
<dbReference type="AlphaFoldDB" id="A0A840F0A8"/>
<dbReference type="PROSITE" id="PS50977">
    <property type="entry name" value="HTH_TETR_2"/>
    <property type="match status" value="1"/>
</dbReference>
<evidence type="ECO:0000313" key="7">
    <source>
        <dbReference type="Proteomes" id="UP000551501"/>
    </source>
</evidence>
<gene>
    <name evidence="6" type="ORF">BKA16_001988</name>
</gene>
<name>A0A840F0A8_9ACTN</name>
<dbReference type="Gene3D" id="1.10.10.60">
    <property type="entry name" value="Homeodomain-like"/>
    <property type="match status" value="1"/>
</dbReference>
<evidence type="ECO:0000256" key="2">
    <source>
        <dbReference type="ARBA" id="ARBA00023125"/>
    </source>
</evidence>
<dbReference type="SUPFAM" id="SSF46689">
    <property type="entry name" value="Homeodomain-like"/>
    <property type="match status" value="1"/>
</dbReference>
<proteinExistence type="predicted"/>
<accession>A0A840F0A8</accession>
<evidence type="ECO:0000256" key="4">
    <source>
        <dbReference type="PROSITE-ProRule" id="PRU00335"/>
    </source>
</evidence>
<reference evidence="6 7" key="1">
    <citation type="submission" date="2020-08" db="EMBL/GenBank/DDBJ databases">
        <title>Sequencing the genomes of 1000 actinobacteria strains.</title>
        <authorList>
            <person name="Klenk H.-P."/>
        </authorList>
    </citation>
    <scope>NUCLEOTIDE SEQUENCE [LARGE SCALE GENOMIC DNA]</scope>
    <source>
        <strain evidence="6 7">DSM 45298</strain>
    </source>
</reference>
<dbReference type="PANTHER" id="PTHR30055">
    <property type="entry name" value="HTH-TYPE TRANSCRIPTIONAL REGULATOR RUTR"/>
    <property type="match status" value="1"/>
</dbReference>
<dbReference type="GO" id="GO:0003700">
    <property type="term" value="F:DNA-binding transcription factor activity"/>
    <property type="evidence" value="ECO:0007669"/>
    <property type="project" value="TreeGrafter"/>
</dbReference>
<keyword evidence="7" id="KW-1185">Reference proteome</keyword>
<dbReference type="Pfam" id="PF00440">
    <property type="entry name" value="TetR_N"/>
    <property type="match status" value="1"/>
</dbReference>
<sequence length="212" mass="23408">MAQLSVADGAKLRILDAAATAFHEQGFAQTTIDDIAARLGATKGLIYYHYRSKFDIFLAVYEFGMTSVRTRVEPFADEPGTGFARLTAMTRAHAFYLLRHIAYHNTIRQGVHHRSTIALKPKQVDALGALNDLRDDFEAMFHRVIVDGIADGTIRDEDPGLLTRTLLSSVSAIDQWFRPRDDQTDDDLTALSGRIATIILGGLSAETTPTDL</sequence>
<dbReference type="InterPro" id="IPR050109">
    <property type="entry name" value="HTH-type_TetR-like_transc_reg"/>
</dbReference>
<feature type="DNA-binding region" description="H-T-H motif" evidence="4">
    <location>
        <begin position="31"/>
        <end position="50"/>
    </location>
</feature>
<dbReference type="SUPFAM" id="SSF48498">
    <property type="entry name" value="Tetracyclin repressor-like, C-terminal domain"/>
    <property type="match status" value="1"/>
</dbReference>
<keyword evidence="2 4" id="KW-0238">DNA-binding</keyword>
<dbReference type="EMBL" id="JACIFP010000001">
    <property type="protein sequence ID" value="MBB4135436.1"/>
    <property type="molecule type" value="Genomic_DNA"/>
</dbReference>
<dbReference type="RefSeq" id="WP_183370480.1">
    <property type="nucleotide sequence ID" value="NZ_BAABHL010000065.1"/>
</dbReference>
<keyword evidence="1" id="KW-0805">Transcription regulation</keyword>
<comment type="caution">
    <text evidence="6">The sequence shown here is derived from an EMBL/GenBank/DDBJ whole genome shotgun (WGS) entry which is preliminary data.</text>
</comment>
<dbReference type="Gene3D" id="1.10.357.10">
    <property type="entry name" value="Tetracycline Repressor, domain 2"/>
    <property type="match status" value="1"/>
</dbReference>
<dbReference type="InterPro" id="IPR041490">
    <property type="entry name" value="KstR2_TetR_C"/>
</dbReference>
<dbReference type="InterPro" id="IPR036271">
    <property type="entry name" value="Tet_transcr_reg_TetR-rel_C_sf"/>
</dbReference>
<dbReference type="GO" id="GO:0000976">
    <property type="term" value="F:transcription cis-regulatory region binding"/>
    <property type="evidence" value="ECO:0007669"/>
    <property type="project" value="TreeGrafter"/>
</dbReference>
<dbReference type="InterPro" id="IPR009057">
    <property type="entry name" value="Homeodomain-like_sf"/>
</dbReference>
<evidence type="ECO:0000313" key="6">
    <source>
        <dbReference type="EMBL" id="MBB4135436.1"/>
    </source>
</evidence>
<dbReference type="Pfam" id="PF17932">
    <property type="entry name" value="TetR_C_24"/>
    <property type="match status" value="1"/>
</dbReference>
<organism evidence="6 7">
    <name type="scientific">Gordonia humi</name>
    <dbReference type="NCBI Taxonomy" id="686429"/>
    <lineage>
        <taxon>Bacteria</taxon>
        <taxon>Bacillati</taxon>
        <taxon>Actinomycetota</taxon>
        <taxon>Actinomycetes</taxon>
        <taxon>Mycobacteriales</taxon>
        <taxon>Gordoniaceae</taxon>
        <taxon>Gordonia</taxon>
    </lineage>
</organism>
<evidence type="ECO:0000259" key="5">
    <source>
        <dbReference type="PROSITE" id="PS50977"/>
    </source>
</evidence>
<keyword evidence="3" id="KW-0804">Transcription</keyword>
<feature type="domain" description="HTH tetR-type" evidence="5">
    <location>
        <begin position="8"/>
        <end position="68"/>
    </location>
</feature>
<dbReference type="Proteomes" id="UP000551501">
    <property type="component" value="Unassembled WGS sequence"/>
</dbReference>
<evidence type="ECO:0000256" key="1">
    <source>
        <dbReference type="ARBA" id="ARBA00023015"/>
    </source>
</evidence>
<evidence type="ECO:0000256" key="3">
    <source>
        <dbReference type="ARBA" id="ARBA00023163"/>
    </source>
</evidence>